<dbReference type="Gene3D" id="3.30.420.10">
    <property type="entry name" value="Ribonuclease H-like superfamily/Ribonuclease H"/>
    <property type="match status" value="1"/>
</dbReference>
<dbReference type="SUPFAM" id="SSF53098">
    <property type="entry name" value="Ribonuclease H-like"/>
    <property type="match status" value="1"/>
</dbReference>
<evidence type="ECO:0000313" key="2">
    <source>
        <dbReference type="EMBL" id="AFU68681.1"/>
    </source>
</evidence>
<dbReference type="Proteomes" id="UP000008514">
    <property type="component" value="Chromosome"/>
</dbReference>
<dbReference type="KEGG" id="ptq:P700755_001850"/>
<keyword evidence="4" id="KW-1185">Reference proteome</keyword>
<dbReference type="EMBL" id="CP003879">
    <property type="protein sequence ID" value="AFU68681.1"/>
    <property type="molecule type" value="Genomic_DNA"/>
</dbReference>
<name>K4IH28_PSYTT</name>
<dbReference type="STRING" id="313595.P700755_001850"/>
<dbReference type="InterPro" id="IPR001584">
    <property type="entry name" value="Integrase_cat-core"/>
</dbReference>
<dbReference type="GO" id="GO:0015074">
    <property type="term" value="P:DNA integration"/>
    <property type="evidence" value="ECO:0007669"/>
    <property type="project" value="InterPro"/>
</dbReference>
<dbReference type="InterPro" id="IPR036397">
    <property type="entry name" value="RNaseH_sf"/>
</dbReference>
<reference evidence="3 4" key="2">
    <citation type="submission" date="2012-09" db="EMBL/GenBank/DDBJ databases">
        <title>The complete sequence of Psychroflexus torquis an extreme psychrophile from sea-ice that is stimulated by light.</title>
        <authorList>
            <person name="Feng S."/>
            <person name="Powell S.M."/>
            <person name="Bowman J.P."/>
        </authorList>
    </citation>
    <scope>NUCLEOTIDE SEQUENCE [LARGE SCALE GENOMIC DNA]</scope>
    <source>
        <strain evidence="4">ATCC 700755 / CIP 106069 / ACAM 623</strain>
    </source>
</reference>
<dbReference type="EMBL" id="CP003879">
    <property type="protein sequence ID" value="AFU69659.1"/>
    <property type="molecule type" value="Genomic_DNA"/>
</dbReference>
<dbReference type="Pfam" id="PF13276">
    <property type="entry name" value="HTH_21"/>
    <property type="match status" value="1"/>
</dbReference>
<dbReference type="GO" id="GO:0003676">
    <property type="term" value="F:nucleic acid binding"/>
    <property type="evidence" value="ECO:0007669"/>
    <property type="project" value="InterPro"/>
</dbReference>
<dbReference type="PANTHER" id="PTHR46889">
    <property type="entry name" value="TRANSPOSASE INSF FOR INSERTION SEQUENCE IS3B-RELATED"/>
    <property type="match status" value="1"/>
</dbReference>
<reference evidence="3" key="1">
    <citation type="submission" date="2006-03" db="EMBL/GenBank/DDBJ databases">
        <authorList>
            <person name="Bowman J."/>
            <person name="Ferriera S."/>
            <person name="Johnson J."/>
            <person name="Kravitz S."/>
            <person name="Halpern A."/>
            <person name="Remington K."/>
            <person name="Beeson K."/>
            <person name="Tran B."/>
            <person name="Rogers Y.-H."/>
            <person name="Friedman R."/>
            <person name="Venter J.C."/>
        </authorList>
    </citation>
    <scope>NUCLEOTIDE SEQUENCE [LARGE SCALE GENOMIC DNA]</scope>
    <source>
        <strain evidence="3">ATCC 700755</strain>
    </source>
</reference>
<sequence length="283" mass="33661">MYPVEKMCKSMRVSKNAYYHWFKNKDIVVLKTATAVLKERIKIIFEQSREIYGSSRVQKMLEREGLVYSRSYIGLLMKDMGLRSVLKRKFVLTTNSNHPYLTKENELNREFSSFKLGEKWVSDITYIRVNDDWNYLTTIIDLADRKVVGWSLSEDMTTQNTVLKAWIDARKTRSIHKEFIFHSDRGVQYASNKMTNICNFNLKITQSMSRKGNCWDNAVAESFFKTIKYEWLYRFKFTSYNQLYESIDSYIHWYNTERLHSSLGYSSPLEMEIKLRGFIKKIA</sequence>
<dbReference type="AlphaFoldDB" id="K4IH28"/>
<feature type="domain" description="Integrase catalytic" evidence="1">
    <location>
        <begin position="111"/>
        <end position="276"/>
    </location>
</feature>
<dbReference type="eggNOG" id="COG2801">
    <property type="taxonomic scope" value="Bacteria"/>
</dbReference>
<dbReference type="PANTHER" id="PTHR46889:SF4">
    <property type="entry name" value="TRANSPOSASE INSO FOR INSERTION SEQUENCE ELEMENT IS911B-RELATED"/>
    <property type="match status" value="1"/>
</dbReference>
<dbReference type="KEGG" id="ptq:P700755_002963"/>
<dbReference type="HOGENOM" id="CLU_027402_4_2_10"/>
<dbReference type="NCBIfam" id="NF033516">
    <property type="entry name" value="transpos_IS3"/>
    <property type="match status" value="1"/>
</dbReference>
<proteinExistence type="predicted"/>
<evidence type="ECO:0000259" key="1">
    <source>
        <dbReference type="PROSITE" id="PS50994"/>
    </source>
</evidence>
<accession>K4IH28</accession>
<dbReference type="InterPro" id="IPR025948">
    <property type="entry name" value="HTH-like_dom"/>
</dbReference>
<evidence type="ECO:0000313" key="3">
    <source>
        <dbReference type="EMBL" id="AFU69659.1"/>
    </source>
</evidence>
<dbReference type="Pfam" id="PF13683">
    <property type="entry name" value="rve_3"/>
    <property type="match status" value="1"/>
</dbReference>
<dbReference type="InterPro" id="IPR048020">
    <property type="entry name" value="Transpos_IS3"/>
</dbReference>
<dbReference type="InterPro" id="IPR012337">
    <property type="entry name" value="RNaseH-like_sf"/>
</dbReference>
<dbReference type="PROSITE" id="PS50994">
    <property type="entry name" value="INTEGRASE"/>
    <property type="match status" value="1"/>
</dbReference>
<evidence type="ECO:0000313" key="4">
    <source>
        <dbReference type="Proteomes" id="UP000008514"/>
    </source>
</evidence>
<dbReference type="InterPro" id="IPR050900">
    <property type="entry name" value="Transposase_IS3/IS150/IS904"/>
</dbReference>
<gene>
    <name evidence="2" type="ordered locus">P700755_001850</name>
    <name evidence="3" type="ordered locus">P700755_002963</name>
</gene>
<organism evidence="3 4">
    <name type="scientific">Psychroflexus torquis (strain ATCC 700755 / CIP 106069 / ACAM 623)</name>
    <dbReference type="NCBI Taxonomy" id="313595"/>
    <lineage>
        <taxon>Bacteria</taxon>
        <taxon>Pseudomonadati</taxon>
        <taxon>Bacteroidota</taxon>
        <taxon>Flavobacteriia</taxon>
        <taxon>Flavobacteriales</taxon>
        <taxon>Flavobacteriaceae</taxon>
        <taxon>Psychroflexus</taxon>
    </lineage>
</organism>
<protein>
    <submittedName>
        <fullName evidence="3">Transposase, IS3 family, OrfA</fullName>
    </submittedName>
    <submittedName>
        <fullName evidence="2">Transposase, IS3/IS911 family, OrfA</fullName>
    </submittedName>
</protein>